<gene>
    <name evidence="14" type="ORF">D7S86_16230</name>
</gene>
<organism evidence="14 15">
    <name type="scientific">Pararobbsia silviterrae</name>
    <dbReference type="NCBI Taxonomy" id="1792498"/>
    <lineage>
        <taxon>Bacteria</taxon>
        <taxon>Pseudomonadati</taxon>
        <taxon>Pseudomonadota</taxon>
        <taxon>Betaproteobacteria</taxon>
        <taxon>Burkholderiales</taxon>
        <taxon>Burkholderiaceae</taxon>
        <taxon>Pararobbsia</taxon>
    </lineage>
</organism>
<evidence type="ECO:0000313" key="14">
    <source>
        <dbReference type="EMBL" id="RKP53277.1"/>
    </source>
</evidence>
<comment type="caution">
    <text evidence="14">The sequence shown here is derived from an EMBL/GenBank/DDBJ whole genome shotgun (WGS) entry which is preliminary data.</text>
</comment>
<dbReference type="InterPro" id="IPR000531">
    <property type="entry name" value="Beta-barrel_TonB"/>
</dbReference>
<evidence type="ECO:0000256" key="6">
    <source>
        <dbReference type="ARBA" id="ARBA00023077"/>
    </source>
</evidence>
<dbReference type="PANTHER" id="PTHR32552">
    <property type="entry name" value="FERRICHROME IRON RECEPTOR-RELATED"/>
    <property type="match status" value="1"/>
</dbReference>
<evidence type="ECO:0000256" key="8">
    <source>
        <dbReference type="ARBA" id="ARBA00023170"/>
    </source>
</evidence>
<dbReference type="EMBL" id="RBZU01000007">
    <property type="protein sequence ID" value="RKP53277.1"/>
    <property type="molecule type" value="Genomic_DNA"/>
</dbReference>
<evidence type="ECO:0000256" key="9">
    <source>
        <dbReference type="ARBA" id="ARBA00023237"/>
    </source>
</evidence>
<dbReference type="GO" id="GO:0015891">
    <property type="term" value="P:siderophore transport"/>
    <property type="evidence" value="ECO:0007669"/>
    <property type="project" value="InterPro"/>
</dbReference>
<dbReference type="GO" id="GO:0009279">
    <property type="term" value="C:cell outer membrane"/>
    <property type="evidence" value="ECO:0007669"/>
    <property type="project" value="UniProtKB-SubCell"/>
</dbReference>
<dbReference type="NCBIfam" id="TIGR01783">
    <property type="entry name" value="TonB-siderophor"/>
    <property type="match status" value="1"/>
</dbReference>
<evidence type="ECO:0000256" key="10">
    <source>
        <dbReference type="PROSITE-ProRule" id="PRU01360"/>
    </source>
</evidence>
<dbReference type="InterPro" id="IPR037066">
    <property type="entry name" value="Plug_dom_sf"/>
</dbReference>
<reference evidence="14 15" key="1">
    <citation type="submission" date="2018-10" db="EMBL/GenBank/DDBJ databases">
        <title>Robbsia sp. DHC34, isolated from soil.</title>
        <authorList>
            <person name="Gao Z.-H."/>
            <person name="Qiu L.-H."/>
        </authorList>
    </citation>
    <scope>NUCLEOTIDE SEQUENCE [LARGE SCALE GENOMIC DNA]</scope>
    <source>
        <strain evidence="14 15">DHC34</strain>
    </source>
</reference>
<evidence type="ECO:0000256" key="7">
    <source>
        <dbReference type="ARBA" id="ARBA00023136"/>
    </source>
</evidence>
<keyword evidence="9 10" id="KW-0998">Cell outer membrane</keyword>
<evidence type="ECO:0000256" key="3">
    <source>
        <dbReference type="ARBA" id="ARBA00022448"/>
    </source>
</evidence>
<keyword evidence="15" id="KW-1185">Reference proteome</keyword>
<dbReference type="PROSITE" id="PS52016">
    <property type="entry name" value="TONB_DEPENDENT_REC_3"/>
    <property type="match status" value="1"/>
</dbReference>
<feature type="domain" description="TonB-dependent receptor plug" evidence="13">
    <location>
        <begin position="136"/>
        <end position="233"/>
    </location>
</feature>
<dbReference type="InterPro" id="IPR010105">
    <property type="entry name" value="TonB_sidphr_rcpt"/>
</dbReference>
<dbReference type="Gene3D" id="2.40.170.20">
    <property type="entry name" value="TonB-dependent receptor, beta-barrel domain"/>
    <property type="match status" value="1"/>
</dbReference>
<comment type="similarity">
    <text evidence="2 10 11">Belongs to the TonB-dependent receptor family.</text>
</comment>
<proteinExistence type="inferred from homology"/>
<evidence type="ECO:0000256" key="5">
    <source>
        <dbReference type="ARBA" id="ARBA00022692"/>
    </source>
</evidence>
<dbReference type="Gene3D" id="2.170.130.10">
    <property type="entry name" value="TonB-dependent receptor, plug domain"/>
    <property type="match status" value="1"/>
</dbReference>
<evidence type="ECO:0000259" key="12">
    <source>
        <dbReference type="Pfam" id="PF00593"/>
    </source>
</evidence>
<evidence type="ECO:0000259" key="13">
    <source>
        <dbReference type="Pfam" id="PF07715"/>
    </source>
</evidence>
<dbReference type="InterPro" id="IPR036942">
    <property type="entry name" value="Beta-barrel_TonB_sf"/>
</dbReference>
<dbReference type="GO" id="GO:0015344">
    <property type="term" value="F:siderophore uptake transmembrane transporter activity"/>
    <property type="evidence" value="ECO:0007669"/>
    <property type="project" value="TreeGrafter"/>
</dbReference>
<keyword evidence="7 10" id="KW-0472">Membrane</keyword>
<evidence type="ECO:0000256" key="1">
    <source>
        <dbReference type="ARBA" id="ARBA00004571"/>
    </source>
</evidence>
<feature type="domain" description="TonB-dependent receptor-like beta-barrel" evidence="12">
    <location>
        <begin position="332"/>
        <end position="742"/>
    </location>
</feature>
<evidence type="ECO:0000256" key="11">
    <source>
        <dbReference type="RuleBase" id="RU003357"/>
    </source>
</evidence>
<keyword evidence="5 10" id="KW-0812">Transmembrane</keyword>
<dbReference type="Pfam" id="PF00593">
    <property type="entry name" value="TonB_dep_Rec_b-barrel"/>
    <property type="match status" value="1"/>
</dbReference>
<dbReference type="GO" id="GO:0038023">
    <property type="term" value="F:signaling receptor activity"/>
    <property type="evidence" value="ECO:0007669"/>
    <property type="project" value="InterPro"/>
</dbReference>
<dbReference type="InterPro" id="IPR012910">
    <property type="entry name" value="Plug_dom"/>
</dbReference>
<evidence type="ECO:0000256" key="4">
    <source>
        <dbReference type="ARBA" id="ARBA00022452"/>
    </source>
</evidence>
<dbReference type="Proteomes" id="UP000270342">
    <property type="component" value="Unassembled WGS sequence"/>
</dbReference>
<evidence type="ECO:0000313" key="15">
    <source>
        <dbReference type="Proteomes" id="UP000270342"/>
    </source>
</evidence>
<keyword evidence="4 10" id="KW-1134">Transmembrane beta strand</keyword>
<evidence type="ECO:0000256" key="2">
    <source>
        <dbReference type="ARBA" id="ARBA00009810"/>
    </source>
</evidence>
<dbReference type="SUPFAM" id="SSF56935">
    <property type="entry name" value="Porins"/>
    <property type="match status" value="1"/>
</dbReference>
<keyword evidence="3 10" id="KW-0813">Transport</keyword>
<dbReference type="AlphaFoldDB" id="A0A494XRK6"/>
<dbReference type="Pfam" id="PF07715">
    <property type="entry name" value="Plug"/>
    <property type="match status" value="1"/>
</dbReference>
<accession>A0A494XRK6</accession>
<sequence length="773" mass="84931">MSSDDERRRGRGCVRWRNFRIASPGGEWEFRQAEFLASNFKKEERLMKNQHAMHSIWTTNNFRRSVIGMAVAAAWMGSAYAQSVSADGASDSGSATTTTLPTVTVTSKPDVDATTEGSGSYGAQAATIAGKVPQALNEIPNSVSVITRQRMDDQNMATLEDAMQYATGVESVSYGDTAYYSARGYQLGIEFDGISVMQGIQYMPQLDLAFYDRIEIFRGPAGVTDGVGNPGGTVNMVRKRPLDTFHIDTETQVSSFGGVRQVVDVTGPLNQDGTLRGRAVIVGADEHQSIDRYRTKEAGFYGILEYDIDPRTTVSLSAAHQVNPDSGLDFGVGGMKDGLRLPTSYSQNFSPDWNYNRNILDEVNLDLTHRFENGWKSTTTVLYRYYSTDSLYAFPFGATGADPYNQLYLGEAQRDTYSWFGADTNISGPVHVFGRDHTLTFGASYSQLNASEEFGSALLGTYDVLNPNDIPRPDIPYSAESYSAYRYEQGAVYGQARIKITDPLSVTLGGREVWFQETSESGIGEPWSVDTRLNGKFIPYAGLVYDILPNLSAYVSYSAVFEPQTGTTVGGQGIQPASGKQYEAGFKGTFLNGRLNATVAAFRIDNDHYEISDPVNLGYYLDAGQVRSQGWEAEVNGEPLPGWNVYAGYTLLNLDYTSGASAEAAGQGAGLEEPQNQFKLFTTYRFQQGAMRGWSVGGGMYAQSATSRLSTIYEQGGYAIFNAQVGYQFNKHVNATLSLNNIFNREYYARTPGTYFGQFGDLRNAMLTVRTDF</sequence>
<keyword evidence="8 14" id="KW-0675">Receptor</keyword>
<dbReference type="InterPro" id="IPR039426">
    <property type="entry name" value="TonB-dep_rcpt-like"/>
</dbReference>
<name>A0A494XRK6_9BURK</name>
<dbReference type="CDD" id="cd01347">
    <property type="entry name" value="ligand_gated_channel"/>
    <property type="match status" value="1"/>
</dbReference>
<keyword evidence="6 11" id="KW-0798">TonB box</keyword>
<dbReference type="PANTHER" id="PTHR32552:SF74">
    <property type="entry name" value="HYDROXAMATE SIDEROPHORE RECEPTOR FHUE"/>
    <property type="match status" value="1"/>
</dbReference>
<comment type="subcellular location">
    <subcellularLocation>
        <location evidence="1 10">Cell outer membrane</location>
        <topology evidence="1 10">Multi-pass membrane protein</topology>
    </subcellularLocation>
</comment>
<protein>
    <submittedName>
        <fullName evidence="14">TonB-dependent siderophore receptor</fullName>
    </submittedName>
</protein>